<dbReference type="Gene3D" id="3.30.450.180">
    <property type="match status" value="1"/>
</dbReference>
<dbReference type="GO" id="GO:0003677">
    <property type="term" value="F:DNA binding"/>
    <property type="evidence" value="ECO:0007669"/>
    <property type="project" value="InterPro"/>
</dbReference>
<accession>A0AB39R7S6</accession>
<evidence type="ECO:0000259" key="2">
    <source>
        <dbReference type="PROSITE" id="PS50943"/>
    </source>
</evidence>
<dbReference type="SUPFAM" id="SSF47413">
    <property type="entry name" value="lambda repressor-like DNA-binding domains"/>
    <property type="match status" value="1"/>
</dbReference>
<dbReference type="InterPro" id="IPR041413">
    <property type="entry name" value="MLTR_LBD"/>
</dbReference>
<evidence type="ECO:0000256" key="1">
    <source>
        <dbReference type="SAM" id="MobiDB-lite"/>
    </source>
</evidence>
<evidence type="ECO:0000313" key="3">
    <source>
        <dbReference type="EMBL" id="XDQ50849.1"/>
    </source>
</evidence>
<dbReference type="Pfam" id="PF13560">
    <property type="entry name" value="HTH_31"/>
    <property type="match status" value="1"/>
</dbReference>
<dbReference type="RefSeq" id="WP_369244199.1">
    <property type="nucleotide sequence ID" value="NZ_CP163443.1"/>
</dbReference>
<dbReference type="InterPro" id="IPR010982">
    <property type="entry name" value="Lambda_DNA-bd_dom_sf"/>
</dbReference>
<dbReference type="CDD" id="cd00093">
    <property type="entry name" value="HTH_XRE"/>
    <property type="match status" value="1"/>
</dbReference>
<dbReference type="AlphaFoldDB" id="A0AB39R7S6"/>
<sequence>MTSEQDNGTELGRFLRARRARVTPAEVGLTAGAGLRRTPALRREELATLAGISIDYYTRLERGKETRPSPSVVDALARALLLEEDEHEHLRTLVALAARTAPQPPAAPSRTIRPGVKLLLESLRPNPAHVVSRTNDLLACNPSGLRLLVGMEDWPAKQRNIARYVFLHPAARELFDDWHRQIRGCVARLRALAGTDPDAPDLTRLAGELLLKSPEFASVWERYDVKGSTHGRKTFHHPEVGELTLGYQSMELEGTPGHRLIAYYAAPGTPEYDALVLLDLLASEPSSNGAAPTGGAPRTTPSGVTSPSP</sequence>
<gene>
    <name evidence="3" type="ORF">AB5J53_03560</name>
</gene>
<dbReference type="SMART" id="SM00530">
    <property type="entry name" value="HTH_XRE"/>
    <property type="match status" value="1"/>
</dbReference>
<organism evidence="3">
    <name type="scientific">Streptomyces sp. R41</name>
    <dbReference type="NCBI Taxonomy" id="3238632"/>
    <lineage>
        <taxon>Bacteria</taxon>
        <taxon>Bacillati</taxon>
        <taxon>Actinomycetota</taxon>
        <taxon>Actinomycetes</taxon>
        <taxon>Kitasatosporales</taxon>
        <taxon>Streptomycetaceae</taxon>
        <taxon>Streptomyces</taxon>
    </lineage>
</organism>
<dbReference type="EMBL" id="CP163443">
    <property type="protein sequence ID" value="XDQ50849.1"/>
    <property type="molecule type" value="Genomic_DNA"/>
</dbReference>
<feature type="domain" description="HTH cro/C1-type" evidence="2">
    <location>
        <begin position="44"/>
        <end position="87"/>
    </location>
</feature>
<dbReference type="Pfam" id="PF17765">
    <property type="entry name" value="MLTR_LBD"/>
    <property type="match status" value="1"/>
</dbReference>
<dbReference type="PANTHER" id="PTHR35010:SF2">
    <property type="entry name" value="BLL4672 PROTEIN"/>
    <property type="match status" value="1"/>
</dbReference>
<feature type="compositionally biased region" description="Polar residues" evidence="1">
    <location>
        <begin position="299"/>
        <end position="309"/>
    </location>
</feature>
<dbReference type="PROSITE" id="PS50943">
    <property type="entry name" value="HTH_CROC1"/>
    <property type="match status" value="1"/>
</dbReference>
<dbReference type="InterPro" id="IPR001387">
    <property type="entry name" value="Cro/C1-type_HTH"/>
</dbReference>
<dbReference type="Gene3D" id="1.10.260.40">
    <property type="entry name" value="lambda repressor-like DNA-binding domains"/>
    <property type="match status" value="1"/>
</dbReference>
<name>A0AB39R7S6_9ACTN</name>
<dbReference type="PANTHER" id="PTHR35010">
    <property type="entry name" value="BLL4672 PROTEIN-RELATED"/>
    <property type="match status" value="1"/>
</dbReference>
<feature type="region of interest" description="Disordered" evidence="1">
    <location>
        <begin position="286"/>
        <end position="309"/>
    </location>
</feature>
<protein>
    <submittedName>
        <fullName evidence="3">Helix-turn-helix transcriptional regulator</fullName>
    </submittedName>
</protein>
<reference evidence="3" key="1">
    <citation type="submission" date="2024-07" db="EMBL/GenBank/DDBJ databases">
        <authorList>
            <person name="Yu S.T."/>
        </authorList>
    </citation>
    <scope>NUCLEOTIDE SEQUENCE</scope>
    <source>
        <strain evidence="3">R41</strain>
    </source>
</reference>
<proteinExistence type="predicted"/>